<dbReference type="EMBL" id="CAADRA010000182">
    <property type="protein sequence ID" value="VFT79114.1"/>
    <property type="molecule type" value="Genomic_DNA"/>
</dbReference>
<evidence type="ECO:0000313" key="3">
    <source>
        <dbReference type="Proteomes" id="UP000332933"/>
    </source>
</evidence>
<dbReference type="AlphaFoldDB" id="A0A485KAL5"/>
<dbReference type="Proteomes" id="UP000332933">
    <property type="component" value="Unassembled WGS sequence"/>
</dbReference>
<evidence type="ECO:0000313" key="2">
    <source>
        <dbReference type="EMBL" id="VFT79114.1"/>
    </source>
</evidence>
<reference evidence="2 3" key="1">
    <citation type="submission" date="2019-03" db="EMBL/GenBank/DDBJ databases">
        <authorList>
            <person name="Gaulin E."/>
            <person name="Dumas B."/>
        </authorList>
    </citation>
    <scope>NUCLEOTIDE SEQUENCE [LARGE SCALE GENOMIC DNA]</scope>
    <source>
        <strain evidence="2">CBS 568.67</strain>
    </source>
</reference>
<proteinExistence type="predicted"/>
<name>A0A485KAL5_9STRA</name>
<dbReference type="EMBL" id="VJMH01000182">
    <property type="protein sequence ID" value="KAF0718083.1"/>
    <property type="molecule type" value="Genomic_DNA"/>
</dbReference>
<gene>
    <name evidence="2" type="primary">Aste57867_1908</name>
    <name evidence="1" type="ORF">As57867_001906</name>
    <name evidence="2" type="ORF">ASTE57867_1908</name>
</gene>
<keyword evidence="3" id="KW-1185">Reference proteome</keyword>
<protein>
    <submittedName>
        <fullName evidence="2">Aste57867_1908 protein</fullName>
    </submittedName>
</protein>
<sequence length="363" mass="42515">MGEMNTDDKRNTKRREYFKYIKRIHRQEELQERLLLRQQVLDLEQTLAPLIAQRPSWILSSRARESLLLPWKDIAIAMKTERELAISQRKALSAKVKAHKALMLSMKEWVACNSALHGVLDGHVATWRNHSLPATPSARRLGMVWITEQMRHNTDRMFHRCGFPSISDDFALFDMQFALDTVGEIQYVWGHQGDFEYRDDIDPDFFCRHMCAMLMPKQPTPMDTVKEVGGHHFLHQLAVSDQVFVNVLTTSVRARDRFVVMAQTITDDEALEVDPSLLVRRMAFWLEVVRDPVTGTWRRRSLYCNARQQASVEREAAQWGLGLQDVHPDFRESKLRHHVMRFWPTLRLHVRDLLDAFQAKYKP</sequence>
<organism evidence="2 3">
    <name type="scientific">Aphanomyces stellatus</name>
    <dbReference type="NCBI Taxonomy" id="120398"/>
    <lineage>
        <taxon>Eukaryota</taxon>
        <taxon>Sar</taxon>
        <taxon>Stramenopiles</taxon>
        <taxon>Oomycota</taxon>
        <taxon>Saprolegniomycetes</taxon>
        <taxon>Saprolegniales</taxon>
        <taxon>Verrucalvaceae</taxon>
        <taxon>Aphanomyces</taxon>
    </lineage>
</organism>
<evidence type="ECO:0000313" key="1">
    <source>
        <dbReference type="EMBL" id="KAF0718083.1"/>
    </source>
</evidence>
<reference evidence="1" key="2">
    <citation type="submission" date="2019-06" db="EMBL/GenBank/DDBJ databases">
        <title>Genomics analysis of Aphanomyces spp. identifies a new class of oomycete effector associated with host adaptation.</title>
        <authorList>
            <person name="Gaulin E."/>
        </authorList>
    </citation>
    <scope>NUCLEOTIDE SEQUENCE</scope>
    <source>
        <strain evidence="1">CBS 578.67</strain>
    </source>
</reference>
<accession>A0A485KAL5</accession>